<feature type="transmembrane region" description="Helical" evidence="1">
    <location>
        <begin position="154"/>
        <end position="179"/>
    </location>
</feature>
<keyword evidence="1" id="KW-0812">Transmembrane</keyword>
<dbReference type="EMBL" id="JAAGLU010000016">
    <property type="protein sequence ID" value="NEC88234.1"/>
    <property type="molecule type" value="Genomic_DNA"/>
</dbReference>
<sequence>MRFSVRIHVQIVLITVVTLATLVSTWQFSQAGGAYQDAVREDVKRQAALQDDARRIYADEAPLAFLVAVAEARADALETIKKGNRLASSEHTLASRTAFRLRHAAPPELLIGNDTYLTEDLGYNVPRRLADVQKLSPELYALSPEATLRDGDDWAFWGLISAGIAGLAVIAAAIAASVLRPVAWRRPTPSGTRILRDPEIIPQPVTTPPARRRAAWFHLVVVALLFLLPLGQIAATGSEQRAQAEAARRAVQLTTSIAASGERSAFLTQSVQAAHVADAQAAVRMEIALDTRDARDTRPELDVAAVETAVASQLRRTAEYMGRVPSHADGVDSATVAALGAQSAKWPAMRIEQNHQVSLAEQAGNRALLLSAATAIGIVAEFLMAAAITARRHRWLYGPLGAAAISIFLAVVSFI</sequence>
<feature type="transmembrane region" description="Helical" evidence="1">
    <location>
        <begin position="367"/>
        <end position="388"/>
    </location>
</feature>
<protein>
    <submittedName>
        <fullName evidence="2">Uncharacterized protein</fullName>
    </submittedName>
</protein>
<dbReference type="RefSeq" id="WP_164316348.1">
    <property type="nucleotide sequence ID" value="NZ_JAAGLU010000016.1"/>
</dbReference>
<evidence type="ECO:0000313" key="2">
    <source>
        <dbReference type="EMBL" id="NEC88234.1"/>
    </source>
</evidence>
<organism evidence="2">
    <name type="scientific">Streptomyces sp. SID12501</name>
    <dbReference type="NCBI Taxonomy" id="2706042"/>
    <lineage>
        <taxon>Bacteria</taxon>
        <taxon>Bacillati</taxon>
        <taxon>Actinomycetota</taxon>
        <taxon>Actinomycetes</taxon>
        <taxon>Kitasatosporales</taxon>
        <taxon>Streptomycetaceae</taxon>
        <taxon>Streptomyces</taxon>
    </lineage>
</organism>
<keyword evidence="1" id="KW-1133">Transmembrane helix</keyword>
<feature type="transmembrane region" description="Helical" evidence="1">
    <location>
        <begin position="215"/>
        <end position="235"/>
    </location>
</feature>
<evidence type="ECO:0000256" key="1">
    <source>
        <dbReference type="SAM" id="Phobius"/>
    </source>
</evidence>
<proteinExistence type="predicted"/>
<name>A0A6B3BV23_9ACTN</name>
<comment type="caution">
    <text evidence="2">The sequence shown here is derived from an EMBL/GenBank/DDBJ whole genome shotgun (WGS) entry which is preliminary data.</text>
</comment>
<keyword evidence="1" id="KW-0472">Membrane</keyword>
<accession>A0A6B3BV23</accession>
<reference evidence="2" key="1">
    <citation type="submission" date="2020-01" db="EMBL/GenBank/DDBJ databases">
        <title>Insect and environment-associated Actinomycetes.</title>
        <authorList>
            <person name="Currrie C."/>
            <person name="Chevrette M."/>
            <person name="Carlson C."/>
            <person name="Stubbendieck R."/>
            <person name="Wendt-Pienkowski E."/>
        </authorList>
    </citation>
    <scope>NUCLEOTIDE SEQUENCE</scope>
    <source>
        <strain evidence="2">SID12501</strain>
    </source>
</reference>
<feature type="transmembrane region" description="Helical" evidence="1">
    <location>
        <begin position="395"/>
        <end position="414"/>
    </location>
</feature>
<gene>
    <name evidence="2" type="ORF">G3I71_20950</name>
</gene>
<dbReference type="AlphaFoldDB" id="A0A6B3BV23"/>